<dbReference type="InterPro" id="IPR051089">
    <property type="entry name" value="prtT"/>
</dbReference>
<evidence type="ECO:0000313" key="9">
    <source>
        <dbReference type="Proteomes" id="UP000019484"/>
    </source>
</evidence>
<dbReference type="GO" id="GO:0005634">
    <property type="term" value="C:nucleus"/>
    <property type="evidence" value="ECO:0007669"/>
    <property type="project" value="UniProtKB-SubCell"/>
</dbReference>
<dbReference type="RefSeq" id="XP_007722573.1">
    <property type="nucleotide sequence ID" value="XM_007724383.1"/>
</dbReference>
<dbReference type="CDD" id="cd12148">
    <property type="entry name" value="fungal_TF_MHR"/>
    <property type="match status" value="1"/>
</dbReference>
<keyword evidence="9" id="KW-1185">Reference proteome</keyword>
<comment type="caution">
    <text evidence="8">The sequence shown here is derived from an EMBL/GenBank/DDBJ whole genome shotgun (WGS) entry which is preliminary data.</text>
</comment>
<sequence>MVVAIRCLILMARRLTQVEKELREIRQSMRTVNDNERQQIRNVADNGNPTSTTVPSVGHPIKPSQPMPAAEGENNTTSSLPVGTIQGVELASQRINELLNEFFTGYHPYCPILPPQQKFLDYSKPCPLLFWTVLVTALRGKDEDRDLYSTIADAVRSMAYDTIKPASASFHAMQALVLLCQWPLPFQRAHDPSLSFVTLATNIGLRMGLHRPRHGNEYANGTCLDSETEILRRKTWVVCFITNLSVNNGLGLPATVKLDQGLLECLAAKPAWLPTRLHQQLHLSRHALNISSTLGNCESSSTGLLPCATPVIRTFETELRALECQFYTSWFATEYILFLGCRMTLYTFALSADNNHNQGIPGSASSPSRPKGLDVGVEFQSHWLSQAYVTATATIQTSSGIHDQMFHAPSRVQKTLVNAVCFLLLLKYSRHHTLVEHSTLCDSITQGYLALKGLSITPADYISRACQLVDRFGKVSYDERLGRELGGDGDNSDRFLPVVSRMGTNLTLSAVFRARHWLAKTQEMAVVVAATSAAATTTTTATSSTTTFPIVHSLDRVQTTEPDTLVASGDGEIVSFDDINWDELFSEMAGYADV</sequence>
<dbReference type="HOGENOM" id="CLU_011455_3_0_1"/>
<name>W9Z7B4_9EURO</name>
<evidence type="ECO:0000313" key="8">
    <source>
        <dbReference type="EMBL" id="EXJ90379.1"/>
    </source>
</evidence>
<protein>
    <recommendedName>
        <fullName evidence="7">Xylanolytic transcriptional activator regulatory domain-containing protein</fullName>
    </recommendedName>
</protein>
<dbReference type="STRING" id="1182541.W9Z7B4"/>
<dbReference type="GO" id="GO:0006351">
    <property type="term" value="P:DNA-templated transcription"/>
    <property type="evidence" value="ECO:0007669"/>
    <property type="project" value="InterPro"/>
</dbReference>
<dbReference type="GeneID" id="19158372"/>
<keyword evidence="2" id="KW-0805">Transcription regulation</keyword>
<dbReference type="InterPro" id="IPR007219">
    <property type="entry name" value="XnlR_reg_dom"/>
</dbReference>
<dbReference type="eggNOG" id="ENOG502RS4C">
    <property type="taxonomic scope" value="Eukaryota"/>
</dbReference>
<dbReference type="Proteomes" id="UP000019484">
    <property type="component" value="Unassembled WGS sequence"/>
</dbReference>
<proteinExistence type="predicted"/>
<feature type="region of interest" description="Disordered" evidence="6">
    <location>
        <begin position="42"/>
        <end position="76"/>
    </location>
</feature>
<evidence type="ECO:0000256" key="4">
    <source>
        <dbReference type="ARBA" id="ARBA00023163"/>
    </source>
</evidence>
<dbReference type="Pfam" id="PF04082">
    <property type="entry name" value="Fungal_trans"/>
    <property type="match status" value="1"/>
</dbReference>
<feature type="compositionally biased region" description="Polar residues" evidence="6">
    <location>
        <begin position="45"/>
        <end position="55"/>
    </location>
</feature>
<evidence type="ECO:0000256" key="3">
    <source>
        <dbReference type="ARBA" id="ARBA00023125"/>
    </source>
</evidence>
<dbReference type="AlphaFoldDB" id="W9Z7B4"/>
<evidence type="ECO:0000256" key="1">
    <source>
        <dbReference type="ARBA" id="ARBA00004123"/>
    </source>
</evidence>
<dbReference type="PANTHER" id="PTHR31845:SF21">
    <property type="entry name" value="REGULATORY PROTEIN LEU3"/>
    <property type="match status" value="1"/>
</dbReference>
<accession>W9Z7B4</accession>
<evidence type="ECO:0000256" key="2">
    <source>
        <dbReference type="ARBA" id="ARBA00023015"/>
    </source>
</evidence>
<evidence type="ECO:0000256" key="6">
    <source>
        <dbReference type="SAM" id="MobiDB-lite"/>
    </source>
</evidence>
<gene>
    <name evidence="8" type="ORF">A1O1_03480</name>
</gene>
<evidence type="ECO:0000259" key="7">
    <source>
        <dbReference type="Pfam" id="PF04082"/>
    </source>
</evidence>
<dbReference type="GO" id="GO:0008270">
    <property type="term" value="F:zinc ion binding"/>
    <property type="evidence" value="ECO:0007669"/>
    <property type="project" value="InterPro"/>
</dbReference>
<keyword evidence="4" id="KW-0804">Transcription</keyword>
<dbReference type="PANTHER" id="PTHR31845">
    <property type="entry name" value="FINGER DOMAIN PROTEIN, PUTATIVE-RELATED"/>
    <property type="match status" value="1"/>
</dbReference>
<keyword evidence="3" id="KW-0238">DNA-binding</keyword>
<comment type="subcellular location">
    <subcellularLocation>
        <location evidence="1">Nucleus</location>
    </subcellularLocation>
</comment>
<dbReference type="EMBL" id="AMWN01000003">
    <property type="protein sequence ID" value="EXJ90379.1"/>
    <property type="molecule type" value="Genomic_DNA"/>
</dbReference>
<reference evidence="8 9" key="1">
    <citation type="submission" date="2013-03" db="EMBL/GenBank/DDBJ databases">
        <title>The Genome Sequence of Capronia coronata CBS 617.96.</title>
        <authorList>
            <consortium name="The Broad Institute Genomics Platform"/>
            <person name="Cuomo C."/>
            <person name="de Hoog S."/>
            <person name="Gorbushina A."/>
            <person name="Walker B."/>
            <person name="Young S.K."/>
            <person name="Zeng Q."/>
            <person name="Gargeya S."/>
            <person name="Fitzgerald M."/>
            <person name="Haas B."/>
            <person name="Abouelleil A."/>
            <person name="Allen A.W."/>
            <person name="Alvarado L."/>
            <person name="Arachchi H.M."/>
            <person name="Berlin A.M."/>
            <person name="Chapman S.B."/>
            <person name="Gainer-Dewar J."/>
            <person name="Goldberg J."/>
            <person name="Griggs A."/>
            <person name="Gujja S."/>
            <person name="Hansen M."/>
            <person name="Howarth C."/>
            <person name="Imamovic A."/>
            <person name="Ireland A."/>
            <person name="Larimer J."/>
            <person name="McCowan C."/>
            <person name="Murphy C."/>
            <person name="Pearson M."/>
            <person name="Poon T.W."/>
            <person name="Priest M."/>
            <person name="Roberts A."/>
            <person name="Saif S."/>
            <person name="Shea T."/>
            <person name="Sisk P."/>
            <person name="Sykes S."/>
            <person name="Wortman J."/>
            <person name="Nusbaum C."/>
            <person name="Birren B."/>
        </authorList>
    </citation>
    <scope>NUCLEOTIDE SEQUENCE [LARGE SCALE GENOMIC DNA]</scope>
    <source>
        <strain evidence="8 9">CBS 617.96</strain>
    </source>
</reference>
<evidence type="ECO:0000256" key="5">
    <source>
        <dbReference type="ARBA" id="ARBA00023242"/>
    </source>
</evidence>
<dbReference type="OrthoDB" id="3163292at2759"/>
<keyword evidence="5" id="KW-0539">Nucleus</keyword>
<feature type="domain" description="Xylanolytic transcriptional activator regulatory" evidence="7">
    <location>
        <begin position="99"/>
        <end position="260"/>
    </location>
</feature>
<dbReference type="GO" id="GO:0000976">
    <property type="term" value="F:transcription cis-regulatory region binding"/>
    <property type="evidence" value="ECO:0007669"/>
    <property type="project" value="TreeGrafter"/>
</dbReference>
<organism evidence="8 9">
    <name type="scientific">Capronia coronata CBS 617.96</name>
    <dbReference type="NCBI Taxonomy" id="1182541"/>
    <lineage>
        <taxon>Eukaryota</taxon>
        <taxon>Fungi</taxon>
        <taxon>Dikarya</taxon>
        <taxon>Ascomycota</taxon>
        <taxon>Pezizomycotina</taxon>
        <taxon>Eurotiomycetes</taxon>
        <taxon>Chaetothyriomycetidae</taxon>
        <taxon>Chaetothyriales</taxon>
        <taxon>Herpotrichiellaceae</taxon>
        <taxon>Capronia</taxon>
    </lineage>
</organism>
<dbReference type="GO" id="GO:0000981">
    <property type="term" value="F:DNA-binding transcription factor activity, RNA polymerase II-specific"/>
    <property type="evidence" value="ECO:0007669"/>
    <property type="project" value="TreeGrafter"/>
</dbReference>